<dbReference type="Pfam" id="PF00106">
    <property type="entry name" value="adh_short"/>
    <property type="match status" value="1"/>
</dbReference>
<dbReference type="GeneID" id="20082791"/>
<reference evidence="2" key="1">
    <citation type="submission" date="2013-12" db="EMBL/GenBank/DDBJ databases">
        <title>The Genome Sequence of Aphanomyces invadans NJM9701.</title>
        <authorList>
            <consortium name="The Broad Institute Genomics Platform"/>
            <person name="Russ C."/>
            <person name="Tyler B."/>
            <person name="van West P."/>
            <person name="Dieguez-Uribeondo J."/>
            <person name="Young S.K."/>
            <person name="Zeng Q."/>
            <person name="Gargeya S."/>
            <person name="Fitzgerald M."/>
            <person name="Abouelleil A."/>
            <person name="Alvarado L."/>
            <person name="Chapman S.B."/>
            <person name="Gainer-Dewar J."/>
            <person name="Goldberg J."/>
            <person name="Griggs A."/>
            <person name="Gujja S."/>
            <person name="Hansen M."/>
            <person name="Howarth C."/>
            <person name="Imamovic A."/>
            <person name="Ireland A."/>
            <person name="Larimer J."/>
            <person name="McCowan C."/>
            <person name="Murphy C."/>
            <person name="Pearson M."/>
            <person name="Poon T.W."/>
            <person name="Priest M."/>
            <person name="Roberts A."/>
            <person name="Saif S."/>
            <person name="Shea T."/>
            <person name="Sykes S."/>
            <person name="Wortman J."/>
            <person name="Nusbaum C."/>
            <person name="Birren B."/>
        </authorList>
    </citation>
    <scope>NUCLEOTIDE SEQUENCE [LARGE SCALE GENOMIC DNA]</scope>
    <source>
        <strain evidence="2">NJM9701</strain>
    </source>
</reference>
<dbReference type="EMBL" id="KI913961">
    <property type="protein sequence ID" value="ETW02173.1"/>
    <property type="molecule type" value="Genomic_DNA"/>
</dbReference>
<dbReference type="PANTHER" id="PTHR45458:SF1">
    <property type="entry name" value="SHORT CHAIN DEHYDROGENASE"/>
    <property type="match status" value="1"/>
</dbReference>
<evidence type="ECO:0000259" key="1">
    <source>
        <dbReference type="SMART" id="SM00822"/>
    </source>
</evidence>
<dbReference type="VEuPathDB" id="FungiDB:H310_05741"/>
<gene>
    <name evidence="2" type="ORF">H310_05741</name>
</gene>
<feature type="domain" description="Ketoreductase" evidence="1">
    <location>
        <begin position="6"/>
        <end position="193"/>
    </location>
</feature>
<dbReference type="SUPFAM" id="SSF51735">
    <property type="entry name" value="NAD(P)-binding Rossmann-fold domains"/>
    <property type="match status" value="1"/>
</dbReference>
<dbReference type="PRINTS" id="PR00081">
    <property type="entry name" value="GDHRDH"/>
</dbReference>
<dbReference type="SMART" id="SM00822">
    <property type="entry name" value="PKS_KR"/>
    <property type="match status" value="1"/>
</dbReference>
<name>A0A024U966_9STRA</name>
<accession>A0A024U966</accession>
<dbReference type="CDD" id="cd05325">
    <property type="entry name" value="carb_red_sniffer_like_SDR_c"/>
    <property type="match status" value="1"/>
</dbReference>
<dbReference type="AlphaFoldDB" id="A0A024U966"/>
<protein>
    <recommendedName>
        <fullName evidence="1">Ketoreductase domain-containing protein</fullName>
    </recommendedName>
</protein>
<dbReference type="eggNOG" id="KOG1611">
    <property type="taxonomic scope" value="Eukaryota"/>
</dbReference>
<evidence type="ECO:0000313" key="2">
    <source>
        <dbReference type="EMBL" id="ETW02173.1"/>
    </source>
</evidence>
<dbReference type="OrthoDB" id="1933717at2759"/>
<dbReference type="Gene3D" id="3.40.50.720">
    <property type="entry name" value="NAD(P)-binding Rossmann-like Domain"/>
    <property type="match status" value="1"/>
</dbReference>
<proteinExistence type="predicted"/>
<dbReference type="InterPro" id="IPR002347">
    <property type="entry name" value="SDR_fam"/>
</dbReference>
<dbReference type="RefSeq" id="XP_008868778.1">
    <property type="nucleotide sequence ID" value="XM_008870556.1"/>
</dbReference>
<dbReference type="InterPro" id="IPR052184">
    <property type="entry name" value="SDR_enzymes"/>
</dbReference>
<dbReference type="GO" id="GO:0016616">
    <property type="term" value="F:oxidoreductase activity, acting on the CH-OH group of donors, NAD or NADP as acceptor"/>
    <property type="evidence" value="ECO:0007669"/>
    <property type="project" value="TreeGrafter"/>
</dbReference>
<organism evidence="2">
    <name type="scientific">Aphanomyces invadans</name>
    <dbReference type="NCBI Taxonomy" id="157072"/>
    <lineage>
        <taxon>Eukaryota</taxon>
        <taxon>Sar</taxon>
        <taxon>Stramenopiles</taxon>
        <taxon>Oomycota</taxon>
        <taxon>Saprolegniomycetes</taxon>
        <taxon>Saprolegniales</taxon>
        <taxon>Verrucalvaceae</taxon>
        <taxon>Aphanomyces</taxon>
    </lineage>
</organism>
<dbReference type="InterPro" id="IPR036291">
    <property type="entry name" value="NAD(P)-bd_dom_sf"/>
</dbReference>
<sequence length="235" mass="25091">MSTPAQRVLITGASRGIGLTFAKHYKAQGWNVIAAVRNPASSQELIDLQVERIVALDVSDEDSIHAAAEAVGSQVPINLLINNAGILARDTLETATKACIMRHFEVNSVGPWLVTRAFLPNLELAAATSPSGMTIVAQVTSQMGSIERNKSGGYYAYRSSKTALNSLSMSLSVDLKPRGITCILLHPGYVKTDMTGHHGDITTAESVAGLTSILDKASPDDNGRFYHTDGSIIPW</sequence>
<dbReference type="InterPro" id="IPR057326">
    <property type="entry name" value="KR_dom"/>
</dbReference>
<dbReference type="PANTHER" id="PTHR45458">
    <property type="entry name" value="SHORT-CHAIN DEHYDROGENASE/REDUCTASE SDR"/>
    <property type="match status" value="1"/>
</dbReference>